<evidence type="ECO:0000256" key="9">
    <source>
        <dbReference type="ARBA" id="ARBA00060112"/>
    </source>
</evidence>
<dbReference type="Pfam" id="PF02373">
    <property type="entry name" value="JmjC"/>
    <property type="match status" value="1"/>
</dbReference>
<dbReference type="PANTHER" id="PTHR12549:SF11">
    <property type="entry name" value="LYSINE-SPECIFIC DEMETHYLASE JMJ25"/>
    <property type="match status" value="1"/>
</dbReference>
<dbReference type="InterPro" id="IPR003347">
    <property type="entry name" value="JmjC_dom"/>
</dbReference>
<keyword evidence="7" id="KW-0408">Iron</keyword>
<dbReference type="AlphaFoldDB" id="A0A1D1YWJ8"/>
<evidence type="ECO:0000256" key="5">
    <source>
        <dbReference type="ARBA" id="ARBA00022833"/>
    </source>
</evidence>
<evidence type="ECO:0000256" key="4">
    <source>
        <dbReference type="ARBA" id="ARBA00022771"/>
    </source>
</evidence>
<dbReference type="GO" id="GO:0008270">
    <property type="term" value="F:zinc ion binding"/>
    <property type="evidence" value="ECO:0007669"/>
    <property type="project" value="UniProtKB-KW"/>
</dbReference>
<evidence type="ECO:0000313" key="14">
    <source>
        <dbReference type="EMBL" id="JAT58990.1"/>
    </source>
</evidence>
<evidence type="ECO:0000256" key="3">
    <source>
        <dbReference type="ARBA" id="ARBA00022723"/>
    </source>
</evidence>
<dbReference type="GO" id="GO:0031490">
    <property type="term" value="F:chromatin DNA binding"/>
    <property type="evidence" value="ECO:0007669"/>
    <property type="project" value="TreeGrafter"/>
</dbReference>
<dbReference type="InterPro" id="IPR045109">
    <property type="entry name" value="LSDs-like"/>
</dbReference>
<protein>
    <submittedName>
        <fullName evidence="14">Lysine-specific demethylase 3A</fullName>
    </submittedName>
</protein>
<dbReference type="SMART" id="SM00558">
    <property type="entry name" value="JmjC"/>
    <property type="match status" value="1"/>
</dbReference>
<dbReference type="GO" id="GO:0003712">
    <property type="term" value="F:transcription coregulator activity"/>
    <property type="evidence" value="ECO:0007669"/>
    <property type="project" value="TreeGrafter"/>
</dbReference>
<keyword evidence="5" id="KW-0862">Zinc</keyword>
<feature type="region of interest" description="Disordered" evidence="11">
    <location>
        <begin position="25"/>
        <end position="45"/>
    </location>
</feature>
<evidence type="ECO:0000256" key="1">
    <source>
        <dbReference type="ARBA" id="ARBA00004123"/>
    </source>
</evidence>
<feature type="compositionally biased region" description="Acidic residues" evidence="11">
    <location>
        <begin position="26"/>
        <end position="38"/>
    </location>
</feature>
<dbReference type="SUPFAM" id="SSF51197">
    <property type="entry name" value="Clavaminate synthase-like"/>
    <property type="match status" value="1"/>
</dbReference>
<keyword evidence="6" id="KW-0560">Oxidoreductase</keyword>
<dbReference type="GO" id="GO:0032454">
    <property type="term" value="F:histone H3K9 demethylase activity"/>
    <property type="evidence" value="ECO:0007669"/>
    <property type="project" value="InterPro"/>
</dbReference>
<comment type="function">
    <text evidence="9">May function as histone H3 lysine demethylase and be involved in regulation of gene expression.</text>
</comment>
<comment type="subcellular location">
    <subcellularLocation>
        <location evidence="1">Nucleus</location>
    </subcellularLocation>
</comment>
<evidence type="ECO:0000256" key="10">
    <source>
        <dbReference type="PROSITE-ProRule" id="PRU00175"/>
    </source>
</evidence>
<dbReference type="InterPro" id="IPR001841">
    <property type="entry name" value="Znf_RING"/>
</dbReference>
<evidence type="ECO:0000256" key="8">
    <source>
        <dbReference type="ARBA" id="ARBA00023242"/>
    </source>
</evidence>
<dbReference type="GO" id="GO:0008168">
    <property type="term" value="F:methyltransferase activity"/>
    <property type="evidence" value="ECO:0007669"/>
    <property type="project" value="UniProtKB-KW"/>
</dbReference>
<keyword evidence="4 10" id="KW-0863">Zinc-finger</keyword>
<feature type="domain" description="JmjC" evidence="13">
    <location>
        <begin position="495"/>
        <end position="728"/>
    </location>
</feature>
<keyword evidence="3" id="KW-0479">Metal-binding</keyword>
<dbReference type="PROSITE" id="PS50089">
    <property type="entry name" value="ZF_RING_2"/>
    <property type="match status" value="1"/>
</dbReference>
<reference evidence="14" key="1">
    <citation type="submission" date="2015-07" db="EMBL/GenBank/DDBJ databases">
        <title>Transcriptome Assembly of Anthurium amnicola.</title>
        <authorList>
            <person name="Suzuki J."/>
        </authorList>
    </citation>
    <scope>NUCLEOTIDE SEQUENCE</scope>
</reference>
<organism evidence="14">
    <name type="scientific">Anthurium amnicola</name>
    <dbReference type="NCBI Taxonomy" id="1678845"/>
    <lineage>
        <taxon>Eukaryota</taxon>
        <taxon>Viridiplantae</taxon>
        <taxon>Streptophyta</taxon>
        <taxon>Embryophyta</taxon>
        <taxon>Tracheophyta</taxon>
        <taxon>Spermatophyta</taxon>
        <taxon>Magnoliopsida</taxon>
        <taxon>Liliopsida</taxon>
        <taxon>Araceae</taxon>
        <taxon>Pothoideae</taxon>
        <taxon>Potheae</taxon>
        <taxon>Anthurium</taxon>
    </lineage>
</organism>
<dbReference type="GO" id="GO:0000118">
    <property type="term" value="C:histone deacetylase complex"/>
    <property type="evidence" value="ECO:0007669"/>
    <property type="project" value="TreeGrafter"/>
</dbReference>
<dbReference type="GO" id="GO:0032259">
    <property type="term" value="P:methylation"/>
    <property type="evidence" value="ECO:0007669"/>
    <property type="project" value="UniProtKB-KW"/>
</dbReference>
<evidence type="ECO:0000256" key="6">
    <source>
        <dbReference type="ARBA" id="ARBA00023002"/>
    </source>
</evidence>
<keyword evidence="14" id="KW-0808">Transferase</keyword>
<dbReference type="FunFam" id="2.60.120.650:FF:000026">
    <property type="entry name" value="Transcription factor jumonji domain-containing protein"/>
    <property type="match status" value="1"/>
</dbReference>
<dbReference type="PANTHER" id="PTHR12549">
    <property type="entry name" value="JMJC DOMAIN-CONTAINING HISTONE DEMETHYLATION PROTEIN"/>
    <property type="match status" value="1"/>
</dbReference>
<keyword evidence="14" id="KW-0489">Methyltransferase</keyword>
<proteinExistence type="inferred from homology"/>
<evidence type="ECO:0000256" key="2">
    <source>
        <dbReference type="ARBA" id="ARBA00006801"/>
    </source>
</evidence>
<keyword evidence="8" id="KW-0539">Nucleus</keyword>
<comment type="similarity">
    <text evidence="2">Belongs to the JARID1 histone demethylase family.</text>
</comment>
<name>A0A1D1YWJ8_9ARAE</name>
<dbReference type="Gene3D" id="2.60.120.650">
    <property type="entry name" value="Cupin"/>
    <property type="match status" value="1"/>
</dbReference>
<dbReference type="PROSITE" id="PS51184">
    <property type="entry name" value="JMJC"/>
    <property type="match status" value="1"/>
</dbReference>
<evidence type="ECO:0000259" key="13">
    <source>
        <dbReference type="PROSITE" id="PS51184"/>
    </source>
</evidence>
<feature type="domain" description="RING-type" evidence="12">
    <location>
        <begin position="62"/>
        <end position="110"/>
    </location>
</feature>
<dbReference type="GO" id="GO:0006357">
    <property type="term" value="P:regulation of transcription by RNA polymerase II"/>
    <property type="evidence" value="ECO:0007669"/>
    <property type="project" value="TreeGrafter"/>
</dbReference>
<dbReference type="EMBL" id="GDJX01008946">
    <property type="protein sequence ID" value="JAT58990.1"/>
    <property type="molecule type" value="Transcribed_RNA"/>
</dbReference>
<evidence type="ECO:0000256" key="11">
    <source>
        <dbReference type="SAM" id="MobiDB-lite"/>
    </source>
</evidence>
<evidence type="ECO:0000256" key="7">
    <source>
        <dbReference type="ARBA" id="ARBA00023004"/>
    </source>
</evidence>
<evidence type="ECO:0000259" key="12">
    <source>
        <dbReference type="PROSITE" id="PS50089"/>
    </source>
</evidence>
<dbReference type="GO" id="GO:0016491">
    <property type="term" value="F:oxidoreductase activity"/>
    <property type="evidence" value="ECO:0007669"/>
    <property type="project" value="UniProtKB-KW"/>
</dbReference>
<accession>A0A1D1YWJ8</accession>
<dbReference type="GO" id="GO:0000785">
    <property type="term" value="C:chromatin"/>
    <property type="evidence" value="ECO:0007669"/>
    <property type="project" value="TreeGrafter"/>
</dbReference>
<gene>
    <name evidence="14" type="primary">KDM3A_12</name>
    <name evidence="14" type="ORF">g.51821</name>
</gene>
<sequence length="766" mass="88013">MVEASTSQKRPPSGPAGLFFYHAADESESSDPETDGSEEWSGCEGRKRKRRKEEEKGVAITCHQCRQSYRERRVVHCLKCKKRRYCLECIRQWYPRQSVARIAEACPFCRGNCNCNGCLMQSKQNKGQWDELSRKQKIKYNRYILHFLLPVLRKFCAEQIAEKEVEARIQGLSMASLKIQKTCSYVDERIFCNNCRTSITDLHRSCGKCSYELCLSCCREIRDGNLRGNCNIVRPNYLHRGVAYMHGEDPLPDTVQEKGVFDPYVNVSREDYFQKATTWKANEDGSIRCPPKELGGCGKSLLDLKHLCPENWVAKLLTKAEEISTVVELPQIPVATQDTKCCDPEKSTENLRKAASRSDSNDNYLYCPRSTDNNPEDLEHFKRHWTKGEPIIVRDVIEGTTGLSWEPMVMWRVLRVSKASKLSQVKVIDCLSCCEVEIDSHQFFTGYVDGRMYTNMWPEMLKLKDWPPYNRFEECLPRHADEFISALPFREYTDPRSGPLNIAVKLPKDALRPDLGPKTYIAYGTAEELGRGDSVTKLHCDVSDAVNVLMHTSKVLLSSKQASAVEMLKKKHKAQDRMELKDDEQTEPVSSEKQVGDHFCHCCPSEECVKEDGGALWDIFRREDVPKLLSYLKKHSKEFRHIYCSPVNQIFNPVHDETFYLTMDHKRRLKEEFGVEPWSFEQKLGEAVLIPVGCPHQVRNLKSCTKVALDFVSPENVHECIRLTEELRLLPKNHKSKEDKIEVKKMALHAISQAVGDLHVLLVPRK</sequence>